<gene>
    <name evidence="7" type="ORF">G6Z83_02735</name>
</gene>
<dbReference type="RefSeq" id="WP_006729095.1">
    <property type="nucleotide sequence ID" value="NZ_CP045664.1"/>
</dbReference>
<evidence type="ECO:0000256" key="1">
    <source>
        <dbReference type="ARBA" id="ARBA00004945"/>
    </source>
</evidence>
<keyword evidence="3" id="KW-0028">Amino-acid biosynthesis</keyword>
<dbReference type="NCBIfam" id="TIGR01704">
    <property type="entry name" value="MTA_SAH-Nsdase"/>
    <property type="match status" value="1"/>
</dbReference>
<dbReference type="Pfam" id="PF01048">
    <property type="entry name" value="PNP_UDP_1"/>
    <property type="match status" value="1"/>
</dbReference>
<dbReference type="CDD" id="cd09008">
    <property type="entry name" value="MTAN"/>
    <property type="match status" value="1"/>
</dbReference>
<dbReference type="UniPathway" id="UPA00904">
    <property type="reaction ID" value="UER00871"/>
</dbReference>
<dbReference type="GO" id="GO:0019509">
    <property type="term" value="P:L-methionine salvage from methylthioadenosine"/>
    <property type="evidence" value="ECO:0007669"/>
    <property type="project" value="UniProtKB-UniPathway"/>
</dbReference>
<dbReference type="InterPro" id="IPR035994">
    <property type="entry name" value="Nucleoside_phosphorylase_sf"/>
</dbReference>
<dbReference type="EMBL" id="CP049228">
    <property type="protein sequence ID" value="QIH23652.1"/>
    <property type="molecule type" value="Genomic_DNA"/>
</dbReference>
<dbReference type="Gene3D" id="3.40.50.1580">
    <property type="entry name" value="Nucleoside phosphorylase domain"/>
    <property type="match status" value="1"/>
</dbReference>
<evidence type="ECO:0000256" key="3">
    <source>
        <dbReference type="ARBA" id="ARBA00022605"/>
    </source>
</evidence>
<comment type="pathway">
    <text evidence="1">Amino-acid biosynthesis; L-methionine biosynthesis via salvage pathway; S-methyl-5-thio-alpha-D-ribose 1-phosphate from S-methyl-5'-thioadenosine (hydrolase route): step 1/2.</text>
</comment>
<dbReference type="NCBIfam" id="NF004079">
    <property type="entry name" value="PRK05584.1"/>
    <property type="match status" value="1"/>
</dbReference>
<sequence>MKIAIIVPMAEEAEYYHTNFQFNEIKKYGITEYSHGFIGNNEVFIGLSGIGKVNAAMNITSLLVNEKIDLIFITGSAGALQTNIHQYDLVCPDAFRYFDAHNTMAGDYVEGQIPQEPAEYDLNSMLRDDFIKYLQAKKIRYFSGLAVTGDSFIATFETKNAILKNFPDALCVEMEGAAFAQVASKFGVPLVALRAISDNAANEAAVDFDIFVKNVAKKAASIICDYLKN</sequence>
<dbReference type="GO" id="GO:0008930">
    <property type="term" value="F:methylthioadenosine nucleosidase activity"/>
    <property type="evidence" value="ECO:0007669"/>
    <property type="project" value="InterPro"/>
</dbReference>
<feature type="domain" description="Nucleoside phosphorylase" evidence="6">
    <location>
        <begin position="2"/>
        <end position="227"/>
    </location>
</feature>
<evidence type="ECO:0000256" key="4">
    <source>
        <dbReference type="ARBA" id="ARBA00022801"/>
    </source>
</evidence>
<keyword evidence="5" id="KW-0486">Methionine biosynthesis</keyword>
<dbReference type="GO" id="GO:0008782">
    <property type="term" value="F:adenosylhomocysteine nucleosidase activity"/>
    <property type="evidence" value="ECO:0007669"/>
    <property type="project" value="UniProtKB-EC"/>
</dbReference>
<dbReference type="EC" id="3.2.2.9" evidence="2"/>
<dbReference type="PANTHER" id="PTHR46832">
    <property type="entry name" value="5'-METHYLTHIOADENOSINE/S-ADENOSYLHOMOCYSTEINE NUCLEOSIDASE"/>
    <property type="match status" value="1"/>
</dbReference>
<evidence type="ECO:0000256" key="5">
    <source>
        <dbReference type="ARBA" id="ARBA00023167"/>
    </source>
</evidence>
<dbReference type="GO" id="GO:0009164">
    <property type="term" value="P:nucleoside catabolic process"/>
    <property type="evidence" value="ECO:0007669"/>
    <property type="project" value="InterPro"/>
</dbReference>
<proteinExistence type="predicted"/>
<protein>
    <recommendedName>
        <fullName evidence="2">adenosylhomocysteine nucleosidase</fullName>
        <ecNumber evidence="2">3.2.2.9</ecNumber>
    </recommendedName>
</protein>
<dbReference type="GO" id="GO:0005829">
    <property type="term" value="C:cytosol"/>
    <property type="evidence" value="ECO:0007669"/>
    <property type="project" value="TreeGrafter"/>
</dbReference>
<keyword evidence="4 7" id="KW-0378">Hydrolase</keyword>
<evidence type="ECO:0000256" key="2">
    <source>
        <dbReference type="ARBA" id="ARBA00011974"/>
    </source>
</evidence>
<dbReference type="Proteomes" id="UP000501676">
    <property type="component" value="Chromosome"/>
</dbReference>
<accession>A0A6G7B8D1</accession>
<dbReference type="InterPro" id="IPR010049">
    <property type="entry name" value="MTA_SAH_Nsdase"/>
</dbReference>
<dbReference type="SUPFAM" id="SSF53167">
    <property type="entry name" value="Purine and uridine phosphorylases"/>
    <property type="match status" value="1"/>
</dbReference>
<name>A0A6G7B8D1_9LACO</name>
<organism evidence="7 8">
    <name type="scientific">Lactobacillus iners</name>
    <dbReference type="NCBI Taxonomy" id="147802"/>
    <lineage>
        <taxon>Bacteria</taxon>
        <taxon>Bacillati</taxon>
        <taxon>Bacillota</taxon>
        <taxon>Bacilli</taxon>
        <taxon>Lactobacillales</taxon>
        <taxon>Lactobacillaceae</taxon>
        <taxon>Lactobacillus</taxon>
    </lineage>
</organism>
<dbReference type="AlphaFoldDB" id="A0A6G7B8D1"/>
<dbReference type="InterPro" id="IPR000845">
    <property type="entry name" value="Nucleoside_phosphorylase_d"/>
</dbReference>
<reference evidence="7 8" key="1">
    <citation type="submission" date="2020-02" db="EMBL/GenBank/DDBJ databases">
        <title>Complete genome sequences of six Lactobacillus iners strains isolated from the human vagina.</title>
        <authorList>
            <person name="France M.T."/>
            <person name="Rutt L."/>
            <person name="Narina S."/>
            <person name="Arbaugh S."/>
            <person name="Humphrys M.S."/>
            <person name="Ma B."/>
            <person name="Hayward M.R."/>
            <person name="Relman D."/>
            <person name="Kwon D.S."/>
            <person name="Ravel J."/>
        </authorList>
    </citation>
    <scope>NUCLEOTIDE SEQUENCE [LARGE SCALE GENOMIC DNA]</scope>
    <source>
        <strain evidence="7 8">C0210C1</strain>
    </source>
</reference>
<evidence type="ECO:0000313" key="7">
    <source>
        <dbReference type="EMBL" id="QIH23652.1"/>
    </source>
</evidence>
<keyword evidence="7" id="KW-0326">Glycosidase</keyword>
<dbReference type="GO" id="GO:0019284">
    <property type="term" value="P:L-methionine salvage from S-adenosylmethionine"/>
    <property type="evidence" value="ECO:0007669"/>
    <property type="project" value="TreeGrafter"/>
</dbReference>
<evidence type="ECO:0000313" key="8">
    <source>
        <dbReference type="Proteomes" id="UP000501676"/>
    </source>
</evidence>
<dbReference type="PANTHER" id="PTHR46832:SF1">
    <property type="entry name" value="5'-METHYLTHIOADENOSINE_S-ADENOSYLHOMOCYSTEINE NUCLEOSIDASE"/>
    <property type="match status" value="1"/>
</dbReference>
<evidence type="ECO:0000259" key="6">
    <source>
        <dbReference type="Pfam" id="PF01048"/>
    </source>
</evidence>